<dbReference type="AlphaFoldDB" id="A0A6L9LBR3"/>
<dbReference type="RefSeq" id="WP_163953819.1">
    <property type="nucleotide sequence ID" value="NZ_JAAFZH010000014.1"/>
</dbReference>
<dbReference type="EMBL" id="JAAFZH010000014">
    <property type="protein sequence ID" value="NDU97956.1"/>
    <property type="molecule type" value="Genomic_DNA"/>
</dbReference>
<comment type="caution">
    <text evidence="2">The sequence shown here is derived from an EMBL/GenBank/DDBJ whole genome shotgun (WGS) entry which is preliminary data.</text>
</comment>
<feature type="transmembrane region" description="Helical" evidence="1">
    <location>
        <begin position="6"/>
        <end position="29"/>
    </location>
</feature>
<keyword evidence="3" id="KW-1185">Reference proteome</keyword>
<evidence type="ECO:0000313" key="3">
    <source>
        <dbReference type="Proteomes" id="UP000474175"/>
    </source>
</evidence>
<dbReference type="Proteomes" id="UP000474175">
    <property type="component" value="Unassembled WGS sequence"/>
</dbReference>
<keyword evidence="1" id="KW-0472">Membrane</keyword>
<protein>
    <submittedName>
        <fullName evidence="2">Uncharacterized protein</fullName>
    </submittedName>
</protein>
<evidence type="ECO:0000256" key="1">
    <source>
        <dbReference type="SAM" id="Phobius"/>
    </source>
</evidence>
<organism evidence="2 3">
    <name type="scientific">Spirosoma terrae</name>
    <dbReference type="NCBI Taxonomy" id="1968276"/>
    <lineage>
        <taxon>Bacteria</taxon>
        <taxon>Pseudomonadati</taxon>
        <taxon>Bacteroidota</taxon>
        <taxon>Cytophagia</taxon>
        <taxon>Cytophagales</taxon>
        <taxon>Cytophagaceae</taxon>
        <taxon>Spirosoma</taxon>
    </lineage>
</organism>
<evidence type="ECO:0000313" key="2">
    <source>
        <dbReference type="EMBL" id="NDU97956.1"/>
    </source>
</evidence>
<keyword evidence="1" id="KW-0812">Transmembrane</keyword>
<reference evidence="2 3" key="1">
    <citation type="submission" date="2020-02" db="EMBL/GenBank/DDBJ databases">
        <title>Draft genome sequence of two Spirosoma agri KCTC 52727 and Spirosoma terrae KCTC 52035.</title>
        <authorList>
            <person name="Rojas J."/>
            <person name="Ambika Manirajan B."/>
            <person name="Suarez C."/>
            <person name="Ratering S."/>
            <person name="Schnell S."/>
        </authorList>
    </citation>
    <scope>NUCLEOTIDE SEQUENCE [LARGE SCALE GENOMIC DNA]</scope>
    <source>
        <strain evidence="2 3">KCTC 52035</strain>
    </source>
</reference>
<gene>
    <name evidence="2" type="ORF">GK108_23930</name>
</gene>
<accession>A0A6L9LBR3</accession>
<proteinExistence type="predicted"/>
<keyword evidence="1" id="KW-1133">Transmembrane helix</keyword>
<name>A0A6L9LBR3_9BACT</name>
<sequence length="58" mass="6738">MRKFRLYMIFQWVFFLPVILPLCIAFGALRGAAQMAERVMEQIKADVLSQSETQPTMD</sequence>